<sequence length="157" mass="17613">HAFGREKCPAYGEKCSKCSKYNHFQAVCKSGSADLKDRRKKRPSQRVRALEGAEDSQETGSWLSDSGDEAFCMHHVNSAYSLEHTARRKWVSTINFGVKNEYLPIVCQLDSGATIDVIEVGRLTQIMGRRPHLDPSNTTIKSFCGTWVKPLGQIRIP</sequence>
<dbReference type="EMBL" id="GBRD01017788">
    <property type="protein sequence ID" value="JAG48039.1"/>
    <property type="molecule type" value="Transcribed_RNA"/>
</dbReference>
<accession>A0A0K8S4G8</accession>
<protein>
    <recommendedName>
        <fullName evidence="3">Peptidase A2 domain-containing protein</fullName>
    </recommendedName>
</protein>
<feature type="region of interest" description="Disordered" evidence="1">
    <location>
        <begin position="32"/>
        <end position="62"/>
    </location>
</feature>
<proteinExistence type="predicted"/>
<organism evidence="2">
    <name type="scientific">Lygus hesperus</name>
    <name type="common">Western plant bug</name>
    <dbReference type="NCBI Taxonomy" id="30085"/>
    <lineage>
        <taxon>Eukaryota</taxon>
        <taxon>Metazoa</taxon>
        <taxon>Ecdysozoa</taxon>
        <taxon>Arthropoda</taxon>
        <taxon>Hexapoda</taxon>
        <taxon>Insecta</taxon>
        <taxon>Pterygota</taxon>
        <taxon>Neoptera</taxon>
        <taxon>Paraneoptera</taxon>
        <taxon>Hemiptera</taxon>
        <taxon>Heteroptera</taxon>
        <taxon>Panheteroptera</taxon>
        <taxon>Cimicomorpha</taxon>
        <taxon>Miridae</taxon>
        <taxon>Mirini</taxon>
        <taxon>Lygus</taxon>
    </lineage>
</organism>
<reference evidence="2" key="1">
    <citation type="submission" date="2014-09" db="EMBL/GenBank/DDBJ databases">
        <authorList>
            <person name="Magalhaes I.L.F."/>
            <person name="Oliveira U."/>
            <person name="Santos F.R."/>
            <person name="Vidigal T.H.D.A."/>
            <person name="Brescovit A.D."/>
            <person name="Santos A.J."/>
        </authorList>
    </citation>
    <scope>NUCLEOTIDE SEQUENCE</scope>
</reference>
<feature type="non-terminal residue" evidence="2">
    <location>
        <position position="1"/>
    </location>
</feature>
<dbReference type="AlphaFoldDB" id="A0A0K8S4G8"/>
<evidence type="ECO:0000313" key="2">
    <source>
        <dbReference type="EMBL" id="JAG48039.1"/>
    </source>
</evidence>
<name>A0A0K8S4G8_LYGHE</name>
<evidence type="ECO:0008006" key="3">
    <source>
        <dbReference type="Google" id="ProtNLM"/>
    </source>
</evidence>
<feature type="non-terminal residue" evidence="2">
    <location>
        <position position="157"/>
    </location>
</feature>
<evidence type="ECO:0000256" key="1">
    <source>
        <dbReference type="SAM" id="MobiDB-lite"/>
    </source>
</evidence>